<evidence type="ECO:0000313" key="1">
    <source>
        <dbReference type="EMBL" id="KAK3770632.1"/>
    </source>
</evidence>
<dbReference type="AlphaFoldDB" id="A0AAE0ZK71"/>
<comment type="caution">
    <text evidence="1">The sequence shown here is derived from an EMBL/GenBank/DDBJ whole genome shotgun (WGS) entry which is preliminary data.</text>
</comment>
<evidence type="ECO:0000313" key="2">
    <source>
        <dbReference type="Proteomes" id="UP001283361"/>
    </source>
</evidence>
<keyword evidence="2" id="KW-1185">Reference proteome</keyword>
<dbReference type="EMBL" id="JAWDGP010003795">
    <property type="protein sequence ID" value="KAK3770632.1"/>
    <property type="molecule type" value="Genomic_DNA"/>
</dbReference>
<proteinExistence type="predicted"/>
<organism evidence="1 2">
    <name type="scientific">Elysia crispata</name>
    <name type="common">lettuce slug</name>
    <dbReference type="NCBI Taxonomy" id="231223"/>
    <lineage>
        <taxon>Eukaryota</taxon>
        <taxon>Metazoa</taxon>
        <taxon>Spiralia</taxon>
        <taxon>Lophotrochozoa</taxon>
        <taxon>Mollusca</taxon>
        <taxon>Gastropoda</taxon>
        <taxon>Heterobranchia</taxon>
        <taxon>Euthyneura</taxon>
        <taxon>Panpulmonata</taxon>
        <taxon>Sacoglossa</taxon>
        <taxon>Placobranchoidea</taxon>
        <taxon>Plakobranchidae</taxon>
        <taxon>Elysia</taxon>
    </lineage>
</organism>
<dbReference type="Proteomes" id="UP001283361">
    <property type="component" value="Unassembled WGS sequence"/>
</dbReference>
<name>A0AAE0ZK71_9GAST</name>
<accession>A0AAE0ZK71</accession>
<sequence length="132" mass="15187">MFCLCPQSFLFLQTQNSDSVQLFISLFSYLSLVKALRVSVSWLCVLVIRFPPAYLRRHDMIVQEDSSSLRPVLTQQPECVCPSLPADLHPNPLPEYPSLWRSLSRRALPAVQSWRDTIENQFDVPLIVACFF</sequence>
<protein>
    <submittedName>
        <fullName evidence="1">Uncharacterized protein</fullName>
    </submittedName>
</protein>
<reference evidence="1" key="1">
    <citation type="journal article" date="2023" name="G3 (Bethesda)">
        <title>A reference genome for the long-term kleptoplast-retaining sea slug Elysia crispata morphotype clarki.</title>
        <authorList>
            <person name="Eastman K.E."/>
            <person name="Pendleton A.L."/>
            <person name="Shaikh M.A."/>
            <person name="Suttiyut T."/>
            <person name="Ogas R."/>
            <person name="Tomko P."/>
            <person name="Gavelis G."/>
            <person name="Widhalm J.R."/>
            <person name="Wisecaver J.H."/>
        </authorList>
    </citation>
    <scope>NUCLEOTIDE SEQUENCE</scope>
    <source>
        <strain evidence="1">ECLA1</strain>
    </source>
</reference>
<gene>
    <name evidence="1" type="ORF">RRG08_052972</name>
</gene>